<feature type="transmembrane region" description="Helical" evidence="6">
    <location>
        <begin position="60"/>
        <end position="81"/>
    </location>
</feature>
<sequence>MGLVEYIHPTLETLDYTSPRVQLEIIGSSFLFFFVVYLASAFIASMTWTYRNLRIKEKVFWNLSVVRAVFGVYSTCAGVWAVWWDTELKEDVVFATTPTSWFSLCLCVGFFLFECSAMFVSDVIFRQANPLLNLHHWLALLGYVLVMVYRSSHFFGTVGLLLEMSTPFSALCWTLLKCGLSDTLLWKLNQFVLVHTFHCRSLLECYLWLQSYRNWERIWQAMPTPIFTALYVQLTLIFFIMTPYWTYKKTVQLVNHRDWNFEDTETTKETNGSLKTD</sequence>
<dbReference type="GO" id="GO:0055088">
    <property type="term" value="P:lipid homeostasis"/>
    <property type="evidence" value="ECO:0007669"/>
    <property type="project" value="TreeGrafter"/>
</dbReference>
<dbReference type="InParanoid" id="A0A1S3K4K2"/>
<dbReference type="PANTHER" id="PTHR13439:SF7">
    <property type="entry name" value="PROTEIN CLN8"/>
    <property type="match status" value="1"/>
</dbReference>
<feature type="transmembrane region" description="Helical" evidence="6">
    <location>
        <begin position="132"/>
        <end position="149"/>
    </location>
</feature>
<dbReference type="InterPro" id="IPR050846">
    <property type="entry name" value="TLCD"/>
</dbReference>
<keyword evidence="3 6" id="KW-1133">Transmembrane helix</keyword>
<dbReference type="KEGG" id="lak:106178704"/>
<keyword evidence="8" id="KW-1185">Reference proteome</keyword>
<organism evidence="8 9">
    <name type="scientific">Lingula anatina</name>
    <name type="common">Brachiopod</name>
    <name type="synonym">Lingula unguis</name>
    <dbReference type="NCBI Taxonomy" id="7574"/>
    <lineage>
        <taxon>Eukaryota</taxon>
        <taxon>Metazoa</taxon>
        <taxon>Spiralia</taxon>
        <taxon>Lophotrochozoa</taxon>
        <taxon>Brachiopoda</taxon>
        <taxon>Linguliformea</taxon>
        <taxon>Lingulata</taxon>
        <taxon>Lingulida</taxon>
        <taxon>Linguloidea</taxon>
        <taxon>Lingulidae</taxon>
        <taxon>Lingula</taxon>
    </lineage>
</organism>
<comment type="subcellular location">
    <subcellularLocation>
        <location evidence="1">Membrane</location>
        <topology evidence="1">Multi-pass membrane protein</topology>
    </subcellularLocation>
</comment>
<dbReference type="Pfam" id="PF03798">
    <property type="entry name" value="TRAM_LAG1_CLN8"/>
    <property type="match status" value="1"/>
</dbReference>
<dbReference type="Proteomes" id="UP000085678">
    <property type="component" value="Unplaced"/>
</dbReference>
<protein>
    <submittedName>
        <fullName evidence="9">Protein CLN8</fullName>
    </submittedName>
</protein>
<name>A0A1S3K4K2_LINAN</name>
<feature type="transmembrane region" description="Helical" evidence="6">
    <location>
        <begin position="101"/>
        <end position="120"/>
    </location>
</feature>
<dbReference type="GeneID" id="106178704"/>
<dbReference type="OrthoDB" id="10052906at2759"/>
<evidence type="ECO:0000256" key="2">
    <source>
        <dbReference type="ARBA" id="ARBA00022692"/>
    </source>
</evidence>
<feature type="domain" description="TLC" evidence="7">
    <location>
        <begin position="59"/>
        <end position="258"/>
    </location>
</feature>
<reference evidence="9" key="1">
    <citation type="submission" date="2025-08" db="UniProtKB">
        <authorList>
            <consortium name="RefSeq"/>
        </authorList>
    </citation>
    <scope>IDENTIFICATION</scope>
    <source>
        <tissue evidence="9">Gonads</tissue>
    </source>
</reference>
<evidence type="ECO:0000313" key="8">
    <source>
        <dbReference type="Proteomes" id="UP000085678"/>
    </source>
</evidence>
<evidence type="ECO:0000256" key="1">
    <source>
        <dbReference type="ARBA" id="ARBA00004141"/>
    </source>
</evidence>
<dbReference type="PANTHER" id="PTHR13439">
    <property type="entry name" value="CT120 PROTEIN"/>
    <property type="match status" value="1"/>
</dbReference>
<evidence type="ECO:0000256" key="4">
    <source>
        <dbReference type="ARBA" id="ARBA00023136"/>
    </source>
</evidence>
<keyword evidence="2 5" id="KW-0812">Transmembrane</keyword>
<dbReference type="PROSITE" id="PS50922">
    <property type="entry name" value="TLC"/>
    <property type="match status" value="1"/>
</dbReference>
<feature type="transmembrane region" description="Helical" evidence="6">
    <location>
        <begin position="229"/>
        <end position="247"/>
    </location>
</feature>
<gene>
    <name evidence="9" type="primary">LOC106178704</name>
</gene>
<dbReference type="GO" id="GO:0005783">
    <property type="term" value="C:endoplasmic reticulum"/>
    <property type="evidence" value="ECO:0007669"/>
    <property type="project" value="TreeGrafter"/>
</dbReference>
<dbReference type="InterPro" id="IPR006634">
    <property type="entry name" value="TLC-dom"/>
</dbReference>
<evidence type="ECO:0000256" key="5">
    <source>
        <dbReference type="PROSITE-ProRule" id="PRU00205"/>
    </source>
</evidence>
<dbReference type="SMART" id="SM00724">
    <property type="entry name" value="TLC"/>
    <property type="match status" value="1"/>
</dbReference>
<keyword evidence="4 5" id="KW-0472">Membrane</keyword>
<dbReference type="GO" id="GO:0016020">
    <property type="term" value="C:membrane"/>
    <property type="evidence" value="ECO:0007669"/>
    <property type="project" value="UniProtKB-SubCell"/>
</dbReference>
<proteinExistence type="predicted"/>
<accession>A0A1S3K4K2</accession>
<evidence type="ECO:0000256" key="6">
    <source>
        <dbReference type="SAM" id="Phobius"/>
    </source>
</evidence>
<dbReference type="AlphaFoldDB" id="A0A1S3K4K2"/>
<evidence type="ECO:0000313" key="9">
    <source>
        <dbReference type="RefSeq" id="XP_013417452.1"/>
    </source>
</evidence>
<dbReference type="STRING" id="7574.A0A1S3K4K2"/>
<dbReference type="RefSeq" id="XP_013417452.1">
    <property type="nucleotide sequence ID" value="XM_013561998.1"/>
</dbReference>
<feature type="transmembrane region" description="Helical" evidence="6">
    <location>
        <begin position="25"/>
        <end position="48"/>
    </location>
</feature>
<evidence type="ECO:0000259" key="7">
    <source>
        <dbReference type="PROSITE" id="PS50922"/>
    </source>
</evidence>
<evidence type="ECO:0000256" key="3">
    <source>
        <dbReference type="ARBA" id="ARBA00022989"/>
    </source>
</evidence>